<proteinExistence type="predicted"/>
<feature type="non-terminal residue" evidence="3">
    <location>
        <position position="61"/>
    </location>
</feature>
<gene>
    <name evidence="3" type="ORF">S01H4_54702</name>
</gene>
<keyword evidence="1" id="KW-1133">Transmembrane helix</keyword>
<dbReference type="InterPro" id="IPR025966">
    <property type="entry name" value="OppC_N"/>
</dbReference>
<dbReference type="EMBL" id="BART01031497">
    <property type="protein sequence ID" value="GAH15044.1"/>
    <property type="molecule type" value="Genomic_DNA"/>
</dbReference>
<feature type="transmembrane region" description="Helical" evidence="1">
    <location>
        <begin position="21"/>
        <end position="43"/>
    </location>
</feature>
<name>X1ED34_9ZZZZ</name>
<reference evidence="3" key="1">
    <citation type="journal article" date="2014" name="Front. Microbiol.">
        <title>High frequency of phylogenetically diverse reductive dehalogenase-homologous genes in deep subseafloor sedimentary metagenomes.</title>
        <authorList>
            <person name="Kawai M."/>
            <person name="Futagami T."/>
            <person name="Toyoda A."/>
            <person name="Takaki Y."/>
            <person name="Nishi S."/>
            <person name="Hori S."/>
            <person name="Arai W."/>
            <person name="Tsubouchi T."/>
            <person name="Morono Y."/>
            <person name="Uchiyama I."/>
            <person name="Ito T."/>
            <person name="Fujiyama A."/>
            <person name="Inagaki F."/>
            <person name="Takami H."/>
        </authorList>
    </citation>
    <scope>NUCLEOTIDE SEQUENCE</scope>
    <source>
        <strain evidence="3">Expedition CK06-06</strain>
    </source>
</reference>
<evidence type="ECO:0000256" key="1">
    <source>
        <dbReference type="SAM" id="Phobius"/>
    </source>
</evidence>
<accession>X1ED34</accession>
<sequence>MERKRETKTQELTRRLKYNKSAVFGLVIVIILILGAILANYIAPNSPTPSPPELFKALKPG</sequence>
<comment type="caution">
    <text evidence="3">The sequence shown here is derived from an EMBL/GenBank/DDBJ whole genome shotgun (WGS) entry which is preliminary data.</text>
</comment>
<feature type="domain" description="Oligopeptide transport permease C-like N-terminal" evidence="2">
    <location>
        <begin position="10"/>
        <end position="53"/>
    </location>
</feature>
<dbReference type="Pfam" id="PF12911">
    <property type="entry name" value="OppC_N"/>
    <property type="match status" value="1"/>
</dbReference>
<evidence type="ECO:0000313" key="3">
    <source>
        <dbReference type="EMBL" id="GAH15044.1"/>
    </source>
</evidence>
<dbReference type="AlphaFoldDB" id="X1ED34"/>
<organism evidence="3">
    <name type="scientific">marine sediment metagenome</name>
    <dbReference type="NCBI Taxonomy" id="412755"/>
    <lineage>
        <taxon>unclassified sequences</taxon>
        <taxon>metagenomes</taxon>
        <taxon>ecological metagenomes</taxon>
    </lineage>
</organism>
<keyword evidence="1" id="KW-0812">Transmembrane</keyword>
<protein>
    <recommendedName>
        <fullName evidence="2">Oligopeptide transport permease C-like N-terminal domain-containing protein</fullName>
    </recommendedName>
</protein>
<keyword evidence="1" id="KW-0472">Membrane</keyword>
<evidence type="ECO:0000259" key="2">
    <source>
        <dbReference type="Pfam" id="PF12911"/>
    </source>
</evidence>
<dbReference type="GO" id="GO:0005886">
    <property type="term" value="C:plasma membrane"/>
    <property type="evidence" value="ECO:0007669"/>
    <property type="project" value="UniProtKB-SubCell"/>
</dbReference>